<dbReference type="InterPro" id="IPR014729">
    <property type="entry name" value="Rossmann-like_a/b/a_fold"/>
</dbReference>
<feature type="binding site" evidence="9">
    <location>
        <position position="265"/>
    </location>
    <ligand>
        <name>ATP</name>
        <dbReference type="ChEBI" id="CHEBI:30616"/>
    </ligand>
</feature>
<evidence type="ECO:0000256" key="6">
    <source>
        <dbReference type="ARBA" id="ARBA00022840"/>
    </source>
</evidence>
<dbReference type="CDD" id="cd11716">
    <property type="entry name" value="THUMP_ThiI"/>
    <property type="match status" value="1"/>
</dbReference>
<dbReference type="EMBL" id="JAUBDH010000005">
    <property type="protein sequence ID" value="MDW0110343.1"/>
    <property type="molecule type" value="Genomic_DNA"/>
</dbReference>
<keyword evidence="12" id="KW-1185">Reference proteome</keyword>
<evidence type="ECO:0000313" key="11">
    <source>
        <dbReference type="EMBL" id="MDW0110343.1"/>
    </source>
</evidence>
<evidence type="ECO:0000256" key="1">
    <source>
        <dbReference type="ARBA" id="ARBA00004496"/>
    </source>
</evidence>
<dbReference type="Gene3D" id="3.40.50.620">
    <property type="entry name" value="HUPs"/>
    <property type="match status" value="1"/>
</dbReference>
<sequence length="400" mass="44553">MIWNELLIRYGEMSLKGRNRKVFIQKLTANIKRTLHDLPTVKLKAERDRMFLYADSKDLKEAIERLSEVAGIQSYSPIAKCESTVEAIKETALAIFEQETTEDKTFKVEVRRTDKSFPLVTGELQKEIGGTVLRAHPNLKVNVKKPDILLHIDIRQDGSFLSAQVYKGAGGMPVGSNGKSLLMLSGGIDSPVAGYLMMKRGLTIEAIHFASPPFTSEKAQEKVIELGRKISAYGGTLKVHVIPFTEVQQAIVKQVPENVSITSTRRLMMQIADRVRSEIGALALITGESLGQVASQTLESFTAINAVTSTPILRPLIATDKLEIIEIAKKIGTYETSIQPFEDCCTVFTPSSPKTKPRLEKIEFYESFIDFEPMIAEAIQNRQIIECTPEETVEEFSDLL</sequence>
<dbReference type="Pfam" id="PF02568">
    <property type="entry name" value="ThiI"/>
    <property type="match status" value="1"/>
</dbReference>
<feature type="domain" description="THUMP" evidence="10">
    <location>
        <begin position="60"/>
        <end position="165"/>
    </location>
</feature>
<dbReference type="InterPro" id="IPR003720">
    <property type="entry name" value="tRNA_STrfase"/>
</dbReference>
<keyword evidence="3 9" id="KW-0820">tRNA-binding</keyword>
<dbReference type="InterPro" id="IPR049961">
    <property type="entry name" value="ThiI_N"/>
</dbReference>
<dbReference type="EC" id="2.8.1.4" evidence="9"/>
<feature type="binding site" evidence="9">
    <location>
        <position position="296"/>
    </location>
    <ligand>
        <name>ATP</name>
        <dbReference type="ChEBI" id="CHEBI:30616"/>
    </ligand>
</feature>
<dbReference type="RefSeq" id="WP_317935899.1">
    <property type="nucleotide sequence ID" value="NZ_JAUBDH010000005.1"/>
</dbReference>
<evidence type="ECO:0000256" key="4">
    <source>
        <dbReference type="ARBA" id="ARBA00022679"/>
    </source>
</evidence>
<gene>
    <name evidence="9 11" type="primary">thiI</name>
    <name evidence="11" type="ORF">QT716_09875</name>
</gene>
<dbReference type="InterPro" id="IPR004114">
    <property type="entry name" value="THUMP_dom"/>
</dbReference>
<keyword evidence="8 9" id="KW-0784">Thiamine biosynthesis</keyword>
<dbReference type="SUPFAM" id="SSF52402">
    <property type="entry name" value="Adenine nucleotide alpha hydrolases-like"/>
    <property type="match status" value="1"/>
</dbReference>
<dbReference type="InterPro" id="IPR050102">
    <property type="entry name" value="tRNA_sulfurtransferase_ThiI"/>
</dbReference>
<keyword evidence="5 9" id="KW-0547">Nucleotide-binding</keyword>
<dbReference type="SMART" id="SM00981">
    <property type="entry name" value="THUMP"/>
    <property type="match status" value="1"/>
</dbReference>
<dbReference type="Gene3D" id="3.30.2130.30">
    <property type="match status" value="1"/>
</dbReference>
<keyword evidence="6 9" id="KW-0067">ATP-binding</keyword>
<evidence type="ECO:0000313" key="12">
    <source>
        <dbReference type="Proteomes" id="UP001280629"/>
    </source>
</evidence>
<evidence type="ECO:0000256" key="2">
    <source>
        <dbReference type="ARBA" id="ARBA00022490"/>
    </source>
</evidence>
<feature type="binding site" evidence="9">
    <location>
        <begin position="208"/>
        <end position="209"/>
    </location>
    <ligand>
        <name>ATP</name>
        <dbReference type="ChEBI" id="CHEBI:30616"/>
    </ligand>
</feature>
<dbReference type="CDD" id="cd01712">
    <property type="entry name" value="PPase_ThiI"/>
    <property type="match status" value="1"/>
</dbReference>
<dbReference type="SUPFAM" id="SSF143437">
    <property type="entry name" value="THUMP domain-like"/>
    <property type="match status" value="1"/>
</dbReference>
<keyword evidence="7 9" id="KW-0694">RNA-binding</keyword>
<proteinExistence type="inferred from homology"/>
<evidence type="ECO:0000256" key="3">
    <source>
        <dbReference type="ARBA" id="ARBA00022555"/>
    </source>
</evidence>
<organism evidence="11 12">
    <name type="scientific">Sporosarcina aquimarina</name>
    <dbReference type="NCBI Taxonomy" id="114975"/>
    <lineage>
        <taxon>Bacteria</taxon>
        <taxon>Bacillati</taxon>
        <taxon>Bacillota</taxon>
        <taxon>Bacilli</taxon>
        <taxon>Bacillales</taxon>
        <taxon>Caryophanaceae</taxon>
        <taxon>Sporosarcina</taxon>
    </lineage>
</organism>
<dbReference type="Pfam" id="PF22025">
    <property type="entry name" value="ThiI_fer"/>
    <property type="match status" value="1"/>
</dbReference>
<dbReference type="Proteomes" id="UP001280629">
    <property type="component" value="Unassembled WGS sequence"/>
</dbReference>
<comment type="catalytic activity">
    <reaction evidence="9">
        <text>[ThiI sulfur-carrier protein]-S-sulfanyl-L-cysteine + a uridine in tRNA + 2 reduced [2Fe-2S]-[ferredoxin] + ATP + H(+) = [ThiI sulfur-carrier protein]-L-cysteine + a 4-thiouridine in tRNA + 2 oxidized [2Fe-2S]-[ferredoxin] + AMP + diphosphate</text>
        <dbReference type="Rhea" id="RHEA:24176"/>
        <dbReference type="Rhea" id="RHEA-COMP:10000"/>
        <dbReference type="Rhea" id="RHEA-COMP:10001"/>
        <dbReference type="Rhea" id="RHEA-COMP:13337"/>
        <dbReference type="Rhea" id="RHEA-COMP:13338"/>
        <dbReference type="Rhea" id="RHEA-COMP:13339"/>
        <dbReference type="Rhea" id="RHEA-COMP:13340"/>
        <dbReference type="ChEBI" id="CHEBI:15378"/>
        <dbReference type="ChEBI" id="CHEBI:29950"/>
        <dbReference type="ChEBI" id="CHEBI:30616"/>
        <dbReference type="ChEBI" id="CHEBI:33019"/>
        <dbReference type="ChEBI" id="CHEBI:33737"/>
        <dbReference type="ChEBI" id="CHEBI:33738"/>
        <dbReference type="ChEBI" id="CHEBI:61963"/>
        <dbReference type="ChEBI" id="CHEBI:65315"/>
        <dbReference type="ChEBI" id="CHEBI:136798"/>
        <dbReference type="ChEBI" id="CHEBI:456215"/>
        <dbReference type="EC" id="2.8.1.4"/>
    </reaction>
</comment>
<evidence type="ECO:0000256" key="9">
    <source>
        <dbReference type="HAMAP-Rule" id="MF_00021"/>
    </source>
</evidence>
<protein>
    <recommendedName>
        <fullName evidence="9">Probable tRNA sulfurtransferase</fullName>
        <ecNumber evidence="9">2.8.1.4</ecNumber>
    </recommendedName>
    <alternativeName>
        <fullName evidence="9">Sulfur carrier protein ThiS sulfurtransferase</fullName>
    </alternativeName>
    <alternativeName>
        <fullName evidence="9">Thiamine biosynthesis protein ThiI</fullName>
    </alternativeName>
    <alternativeName>
        <fullName evidence="9">tRNA 4-thiouridine synthase</fullName>
    </alternativeName>
</protein>
<dbReference type="InterPro" id="IPR020536">
    <property type="entry name" value="ThiI_AANH"/>
</dbReference>
<dbReference type="Pfam" id="PF02926">
    <property type="entry name" value="THUMP"/>
    <property type="match status" value="1"/>
</dbReference>
<keyword evidence="2 9" id="KW-0963">Cytoplasm</keyword>
<dbReference type="InterPro" id="IPR054173">
    <property type="entry name" value="ThiI_fer"/>
</dbReference>
<feature type="binding site" evidence="9">
    <location>
        <position position="287"/>
    </location>
    <ligand>
        <name>ATP</name>
        <dbReference type="ChEBI" id="CHEBI:30616"/>
    </ligand>
</feature>
<comment type="similarity">
    <text evidence="9">Belongs to the ThiI family.</text>
</comment>
<dbReference type="PANTHER" id="PTHR43209">
    <property type="entry name" value="TRNA SULFURTRANSFERASE"/>
    <property type="match status" value="1"/>
</dbReference>
<comment type="function">
    <text evidence="9">Catalyzes the ATP-dependent transfer of a sulfur to tRNA to produce 4-thiouridine in position 8 of tRNAs, which functions as a near-UV photosensor. Also catalyzes the transfer of sulfur to the sulfur carrier protein ThiS, forming ThiS-thiocarboxylate. This is a step in the synthesis of thiazole, in the thiamine biosynthesis pathway. The sulfur is donated as persulfide by IscS.</text>
</comment>
<feature type="binding site" evidence="9">
    <location>
        <begin position="183"/>
        <end position="184"/>
    </location>
    <ligand>
        <name>ATP</name>
        <dbReference type="ChEBI" id="CHEBI:30616"/>
    </ligand>
</feature>
<comment type="caution">
    <text evidence="11">The sequence shown here is derived from an EMBL/GenBank/DDBJ whole genome shotgun (WGS) entry which is preliminary data.</text>
</comment>
<comment type="subcellular location">
    <subcellularLocation>
        <location evidence="1 9">Cytoplasm</location>
    </subcellularLocation>
</comment>
<comment type="catalytic activity">
    <reaction evidence="9">
        <text>[ThiS sulfur-carrier protein]-C-terminal Gly-Gly-AMP + S-sulfanyl-L-cysteinyl-[cysteine desulfurase] + AH2 = [ThiS sulfur-carrier protein]-C-terminal-Gly-aminoethanethioate + L-cysteinyl-[cysteine desulfurase] + A + AMP + 2 H(+)</text>
        <dbReference type="Rhea" id="RHEA:43340"/>
        <dbReference type="Rhea" id="RHEA-COMP:12157"/>
        <dbReference type="Rhea" id="RHEA-COMP:12158"/>
        <dbReference type="Rhea" id="RHEA-COMP:12910"/>
        <dbReference type="Rhea" id="RHEA-COMP:19908"/>
        <dbReference type="ChEBI" id="CHEBI:13193"/>
        <dbReference type="ChEBI" id="CHEBI:15378"/>
        <dbReference type="ChEBI" id="CHEBI:17499"/>
        <dbReference type="ChEBI" id="CHEBI:29950"/>
        <dbReference type="ChEBI" id="CHEBI:61963"/>
        <dbReference type="ChEBI" id="CHEBI:90618"/>
        <dbReference type="ChEBI" id="CHEBI:232372"/>
        <dbReference type="ChEBI" id="CHEBI:456215"/>
    </reaction>
</comment>
<name>A0ABU4G066_9BACL</name>
<dbReference type="NCBIfam" id="TIGR00342">
    <property type="entry name" value="tRNA uracil 4-sulfurtransferase ThiI"/>
    <property type="match status" value="1"/>
</dbReference>
<dbReference type="PANTHER" id="PTHR43209:SF1">
    <property type="entry name" value="TRNA SULFURTRANSFERASE"/>
    <property type="match status" value="1"/>
</dbReference>
<dbReference type="HAMAP" id="MF_00021">
    <property type="entry name" value="ThiI"/>
    <property type="match status" value="1"/>
</dbReference>
<dbReference type="GO" id="GO:0140741">
    <property type="term" value="F:tRNA-uracil-4 sulfurtransferase activity"/>
    <property type="evidence" value="ECO:0007669"/>
    <property type="project" value="UniProtKB-EC"/>
</dbReference>
<reference evidence="11 12" key="1">
    <citation type="submission" date="2023-06" db="EMBL/GenBank/DDBJ databases">
        <title>Sporosarcina sp. nov., isolated from Korean traditional fermented seafood 'Jeotgal'.</title>
        <authorList>
            <person name="Yang A.-I."/>
            <person name="Shin N.-R."/>
        </authorList>
    </citation>
    <scope>NUCLEOTIDE SEQUENCE [LARGE SCALE GENOMIC DNA]</scope>
    <source>
        <strain evidence="11 12">KCTC3840</strain>
    </source>
</reference>
<dbReference type="PROSITE" id="PS51165">
    <property type="entry name" value="THUMP"/>
    <property type="match status" value="1"/>
</dbReference>
<keyword evidence="4 9" id="KW-0808">Transferase</keyword>
<evidence type="ECO:0000259" key="10">
    <source>
        <dbReference type="PROSITE" id="PS51165"/>
    </source>
</evidence>
<evidence type="ECO:0000256" key="8">
    <source>
        <dbReference type="ARBA" id="ARBA00022977"/>
    </source>
</evidence>
<evidence type="ECO:0000256" key="7">
    <source>
        <dbReference type="ARBA" id="ARBA00022884"/>
    </source>
</evidence>
<evidence type="ECO:0000256" key="5">
    <source>
        <dbReference type="ARBA" id="ARBA00022741"/>
    </source>
</evidence>
<dbReference type="InterPro" id="IPR049962">
    <property type="entry name" value="THUMP_ThiI"/>
</dbReference>
<comment type="pathway">
    <text evidence="9">Cofactor biosynthesis; thiamine diphosphate biosynthesis.</text>
</comment>
<accession>A0ABU4G066</accession>